<keyword evidence="3" id="KW-1185">Reference proteome</keyword>
<sequence length="146" mass="16987">MKKKIYNTKGFWSGIVSLCLAMVGMFFLIPSYYNDMKMAKMIKSIIGIILLLAIGFTSINRSLDYKKTREDEQQDDEREKFIVLKASQTSLKITQYFCCALMIILMIVWYFTKINGIIGMIVGLGIIWNISIFSDMIAYFYHDKRN</sequence>
<keyword evidence="1" id="KW-1133">Transmembrane helix</keyword>
<reference evidence="2" key="1">
    <citation type="submission" date="2022-12" db="EMBL/GenBank/DDBJ databases">
        <authorList>
            <person name="Wang J."/>
        </authorList>
    </citation>
    <scope>NUCLEOTIDE SEQUENCE</scope>
    <source>
        <strain evidence="2">HY-42-06</strain>
    </source>
</reference>
<dbReference type="EMBL" id="JAPQES010000002">
    <property type="protein sequence ID" value="MCY6370648.1"/>
    <property type="molecule type" value="Genomic_DNA"/>
</dbReference>
<protein>
    <recommendedName>
        <fullName evidence="4">DUF2178 domain-containing protein</fullName>
    </recommendedName>
</protein>
<dbReference type="RefSeq" id="WP_268049422.1">
    <property type="nucleotide sequence ID" value="NZ_JAPQES010000002.1"/>
</dbReference>
<evidence type="ECO:0000313" key="3">
    <source>
        <dbReference type="Proteomes" id="UP001079657"/>
    </source>
</evidence>
<proteinExistence type="predicted"/>
<name>A0ABT4CQB4_9CLOT</name>
<keyword evidence="1" id="KW-0472">Membrane</keyword>
<keyword evidence="1" id="KW-0812">Transmembrane</keyword>
<evidence type="ECO:0000256" key="1">
    <source>
        <dbReference type="SAM" id="Phobius"/>
    </source>
</evidence>
<feature type="transmembrane region" description="Helical" evidence="1">
    <location>
        <begin position="117"/>
        <end position="141"/>
    </location>
</feature>
<evidence type="ECO:0000313" key="2">
    <source>
        <dbReference type="EMBL" id="MCY6370648.1"/>
    </source>
</evidence>
<feature type="transmembrane region" description="Helical" evidence="1">
    <location>
        <begin position="12"/>
        <end position="29"/>
    </location>
</feature>
<comment type="caution">
    <text evidence="2">The sequence shown here is derived from an EMBL/GenBank/DDBJ whole genome shotgun (WGS) entry which is preliminary data.</text>
</comment>
<dbReference type="Proteomes" id="UP001079657">
    <property type="component" value="Unassembled WGS sequence"/>
</dbReference>
<feature type="transmembrane region" description="Helical" evidence="1">
    <location>
        <begin position="93"/>
        <end position="111"/>
    </location>
</feature>
<organism evidence="2 3">
    <name type="scientific">Clostridium ganghwense</name>
    <dbReference type="NCBI Taxonomy" id="312089"/>
    <lineage>
        <taxon>Bacteria</taxon>
        <taxon>Bacillati</taxon>
        <taxon>Bacillota</taxon>
        <taxon>Clostridia</taxon>
        <taxon>Eubacteriales</taxon>
        <taxon>Clostridiaceae</taxon>
        <taxon>Clostridium</taxon>
    </lineage>
</organism>
<evidence type="ECO:0008006" key="4">
    <source>
        <dbReference type="Google" id="ProtNLM"/>
    </source>
</evidence>
<gene>
    <name evidence="2" type="ORF">OXH55_08390</name>
</gene>
<accession>A0ABT4CQB4</accession>
<feature type="transmembrane region" description="Helical" evidence="1">
    <location>
        <begin position="41"/>
        <end position="59"/>
    </location>
</feature>